<evidence type="ECO:0000256" key="8">
    <source>
        <dbReference type="SAM" id="SignalP"/>
    </source>
</evidence>
<evidence type="ECO:0000256" key="6">
    <source>
        <dbReference type="PIRSR" id="PIRSR606823-2"/>
    </source>
</evidence>
<dbReference type="Pfam" id="PF17048">
    <property type="entry name" value="Ceramidse_alk_C"/>
    <property type="match status" value="1"/>
</dbReference>
<reference evidence="11 12" key="1">
    <citation type="journal article" date="2017" name="PLoS Biol.">
        <title>The sea cucumber genome provides insights into morphological evolution and visceral regeneration.</title>
        <authorList>
            <person name="Zhang X."/>
            <person name="Sun L."/>
            <person name="Yuan J."/>
            <person name="Sun Y."/>
            <person name="Gao Y."/>
            <person name="Zhang L."/>
            <person name="Li S."/>
            <person name="Dai H."/>
            <person name="Hamel J.F."/>
            <person name="Liu C."/>
            <person name="Yu Y."/>
            <person name="Liu S."/>
            <person name="Lin W."/>
            <person name="Guo K."/>
            <person name="Jin S."/>
            <person name="Xu P."/>
            <person name="Storey K.B."/>
            <person name="Huan P."/>
            <person name="Zhang T."/>
            <person name="Zhou Y."/>
            <person name="Zhang J."/>
            <person name="Lin C."/>
            <person name="Li X."/>
            <person name="Xing L."/>
            <person name="Huo D."/>
            <person name="Sun M."/>
            <person name="Wang L."/>
            <person name="Mercier A."/>
            <person name="Li F."/>
            <person name="Yang H."/>
            <person name="Xiang J."/>
        </authorList>
    </citation>
    <scope>NUCLEOTIDE SEQUENCE [LARGE SCALE GENOMIC DNA]</scope>
    <source>
        <strain evidence="11">Shaxun</strain>
        <tissue evidence="11">Muscle</tissue>
    </source>
</reference>
<organism evidence="11 12">
    <name type="scientific">Stichopus japonicus</name>
    <name type="common">Sea cucumber</name>
    <dbReference type="NCBI Taxonomy" id="307972"/>
    <lineage>
        <taxon>Eukaryota</taxon>
        <taxon>Metazoa</taxon>
        <taxon>Echinodermata</taxon>
        <taxon>Eleutherozoa</taxon>
        <taxon>Echinozoa</taxon>
        <taxon>Holothuroidea</taxon>
        <taxon>Aspidochirotacea</taxon>
        <taxon>Aspidochirotida</taxon>
        <taxon>Stichopodidae</taxon>
        <taxon>Apostichopus</taxon>
    </lineage>
</organism>
<dbReference type="GO" id="GO:0042759">
    <property type="term" value="P:long-chain fatty acid biosynthetic process"/>
    <property type="evidence" value="ECO:0007669"/>
    <property type="project" value="TreeGrafter"/>
</dbReference>
<comment type="similarity">
    <text evidence="1 7">Belongs to the neutral ceramidase family.</text>
</comment>
<evidence type="ECO:0000313" key="11">
    <source>
        <dbReference type="EMBL" id="PIK42872.1"/>
    </source>
</evidence>
<comment type="catalytic activity">
    <reaction evidence="7">
        <text>an N-acylsphing-4-enine + H2O = sphing-4-enine + a fatty acid</text>
        <dbReference type="Rhea" id="RHEA:20856"/>
        <dbReference type="ChEBI" id="CHEBI:15377"/>
        <dbReference type="ChEBI" id="CHEBI:28868"/>
        <dbReference type="ChEBI" id="CHEBI:52639"/>
        <dbReference type="ChEBI" id="CHEBI:57756"/>
        <dbReference type="EC" id="3.5.1.23"/>
    </reaction>
</comment>
<dbReference type="InterPro" id="IPR031331">
    <property type="entry name" value="NEUT/ALK_ceramidase_C"/>
</dbReference>
<evidence type="ECO:0000259" key="10">
    <source>
        <dbReference type="Pfam" id="PF17048"/>
    </source>
</evidence>
<dbReference type="GO" id="GO:0046514">
    <property type="term" value="P:ceramide catabolic process"/>
    <property type="evidence" value="ECO:0007669"/>
    <property type="project" value="InterPro"/>
</dbReference>
<dbReference type="InterPro" id="IPR031329">
    <property type="entry name" value="NEUT/ALK_ceramidase_N"/>
</dbReference>
<feature type="binding site" evidence="6">
    <location>
        <position position="468"/>
    </location>
    <ligand>
        <name>Zn(2+)</name>
        <dbReference type="ChEBI" id="CHEBI:29105"/>
    </ligand>
</feature>
<evidence type="ECO:0000256" key="1">
    <source>
        <dbReference type="ARBA" id="ARBA00009835"/>
    </source>
</evidence>
<comment type="caution">
    <text evidence="11">The sequence shown here is derived from an EMBL/GenBank/DDBJ whole genome shotgun (WGS) entry which is preliminary data.</text>
</comment>
<comment type="cofactor">
    <cofactor evidence="6">
        <name>Zn(2+)</name>
        <dbReference type="ChEBI" id="CHEBI:29105"/>
    </cofactor>
    <text evidence="6">Binds 1 zinc ion per subunit.</text>
</comment>
<feature type="binding site" evidence="6">
    <location>
        <position position="505"/>
    </location>
    <ligand>
        <name>Zn(2+)</name>
        <dbReference type="ChEBI" id="CHEBI:29105"/>
    </ligand>
</feature>
<dbReference type="AlphaFoldDB" id="A0A2G8K4F6"/>
<evidence type="ECO:0000256" key="7">
    <source>
        <dbReference type="RuleBase" id="RU366019"/>
    </source>
</evidence>
<dbReference type="InterPro" id="IPR038445">
    <property type="entry name" value="NCDase_C_sf"/>
</dbReference>
<sequence>MEVNFVLILSFCSILIGAETTTPDPGNAEYIVGAGISDVTGPAADVNMMGYANPSQITGGIHLRIYSRAFIFSHRSNPEKRVVFVSVDCGMQGQGVTAQVIKNLKVKFGSMYTEENVAISGTHTHSTPAGFLNYVLYDVTSLGYVKETFDALVSGITMSIVNADKNMKPADIYVSVGDLKDANINRSPSAYEANPAKERDIYDTNTDHTMTNLKIVDTVNNVSIGMLNWFAVHGTSMNNTNHLISGDNKGFASYSVEQEFNGLGKTGKGPFVAAFAQSHLGDVSPNTQGAKCIDTGKPCERDSSTCGGKNEKCIAFGPGKDMFESTLIIGSKQKDKAMGLWNEGGFRLTGPVSSIHQFVDMTNVTVPYNASYSGKTCKPSMGYSFAAGTTDGPGAFDFTQGTTSSNPFWNLITNLIKKPSKELIECQKPKPILLATGETTFPYSWTPNIVDTMLLKVGQLVIIPVPGEFTTMSGRRMINTVKKALKSEESLFTVIAGLSNTYSDYITTYEEYQVQRYEGASTIYGPHTLQAYLNQYEKLSKALKKVKCSRKEKDCILHYCFTCEDGIKSTSRTYTPNLLSKQLTFLPPVLFDGVPPFTNFGDVLKDVNNVPYKKGSDIVEVTFRAGNPRNNLRLGETFLSVDLKDSISGEFKTIYTDADWSTRFIWTRTSTILGHSEVTVRWDIPQDAPSGTYRISHFGDSKHVDGNILSYQGTSSEFQVS</sequence>
<keyword evidence="12" id="KW-1185">Reference proteome</keyword>
<feature type="binding site" evidence="6">
    <location>
        <position position="123"/>
    </location>
    <ligand>
        <name>Zn(2+)</name>
        <dbReference type="ChEBI" id="CHEBI:29105"/>
    </ligand>
</feature>
<keyword evidence="4 7" id="KW-0378">Hydrolase</keyword>
<keyword evidence="7" id="KW-0746">Sphingolipid metabolism</keyword>
<dbReference type="Pfam" id="PF04734">
    <property type="entry name" value="Ceramidase_alk"/>
    <property type="match status" value="1"/>
</dbReference>
<dbReference type="OrthoDB" id="191371at2759"/>
<dbReference type="PANTHER" id="PTHR12670:SF1">
    <property type="entry name" value="NEUTRAL CERAMIDASE"/>
    <property type="match status" value="1"/>
</dbReference>
<gene>
    <name evidence="11" type="ORF">BSL78_20288</name>
</gene>
<evidence type="ECO:0000256" key="4">
    <source>
        <dbReference type="ARBA" id="ARBA00022801"/>
    </source>
</evidence>
<dbReference type="GO" id="GO:0016020">
    <property type="term" value="C:membrane"/>
    <property type="evidence" value="ECO:0007669"/>
    <property type="project" value="GOC"/>
</dbReference>
<evidence type="ECO:0000256" key="3">
    <source>
        <dbReference type="ARBA" id="ARBA00019235"/>
    </source>
</evidence>
<keyword evidence="6" id="KW-0862">Zinc</keyword>
<feature type="domain" description="Neutral/alkaline non-lysosomal ceramidase N-terminal" evidence="9">
    <location>
        <begin position="30"/>
        <end position="534"/>
    </location>
</feature>
<accession>A0A2G8K4F6</accession>
<dbReference type="GO" id="GO:0046872">
    <property type="term" value="F:metal ion binding"/>
    <property type="evidence" value="ECO:0007669"/>
    <property type="project" value="UniProtKB-KW"/>
</dbReference>
<dbReference type="GO" id="GO:0017040">
    <property type="term" value="F:N-acylsphingosine amidohydrolase activity"/>
    <property type="evidence" value="ECO:0007669"/>
    <property type="project" value="UniProtKB-UniRule"/>
</dbReference>
<dbReference type="GO" id="GO:0005576">
    <property type="term" value="C:extracellular region"/>
    <property type="evidence" value="ECO:0007669"/>
    <property type="project" value="TreeGrafter"/>
</dbReference>
<proteinExistence type="inferred from homology"/>
<evidence type="ECO:0000313" key="12">
    <source>
        <dbReference type="Proteomes" id="UP000230750"/>
    </source>
</evidence>
<feature type="domain" description="Neutral/alkaline non-lysosomal ceramidase C-terminal" evidence="10">
    <location>
        <begin position="572"/>
        <end position="720"/>
    </location>
</feature>
<dbReference type="Gene3D" id="2.60.40.2300">
    <property type="entry name" value="Neutral/alkaline non-lysosomal ceramidase, C-terminal domain"/>
    <property type="match status" value="1"/>
</dbReference>
<dbReference type="InterPro" id="IPR006823">
    <property type="entry name" value="Ceramidase_alk"/>
</dbReference>
<dbReference type="PANTHER" id="PTHR12670">
    <property type="entry name" value="CERAMIDASE"/>
    <property type="match status" value="1"/>
</dbReference>
<feature type="binding site" evidence="6">
    <location>
        <position position="233"/>
    </location>
    <ligand>
        <name>Zn(2+)</name>
        <dbReference type="ChEBI" id="CHEBI:29105"/>
    </ligand>
</feature>
<dbReference type="EMBL" id="MRZV01000897">
    <property type="protein sequence ID" value="PIK42872.1"/>
    <property type="molecule type" value="Genomic_DNA"/>
</dbReference>
<dbReference type="GO" id="GO:0046512">
    <property type="term" value="P:sphingosine biosynthetic process"/>
    <property type="evidence" value="ECO:0007669"/>
    <property type="project" value="TreeGrafter"/>
</dbReference>
<keyword evidence="8" id="KW-0732">Signal</keyword>
<evidence type="ECO:0000259" key="9">
    <source>
        <dbReference type="Pfam" id="PF04734"/>
    </source>
</evidence>
<dbReference type="STRING" id="307972.A0A2G8K4F6"/>
<feature type="active site" description="Nucleophile" evidence="5">
    <location>
        <position position="284"/>
    </location>
</feature>
<keyword evidence="6" id="KW-0479">Metal-binding</keyword>
<feature type="signal peptide" evidence="8">
    <location>
        <begin position="1"/>
        <end position="20"/>
    </location>
</feature>
<name>A0A2G8K4F6_STIJA</name>
<protein>
    <recommendedName>
        <fullName evidence="3 7">Neutral ceramidase</fullName>
        <ecNumber evidence="2 7">3.5.1.23</ecNumber>
    </recommendedName>
</protein>
<evidence type="ECO:0000256" key="2">
    <source>
        <dbReference type="ARBA" id="ARBA00011891"/>
    </source>
</evidence>
<feature type="chain" id="PRO_5013815864" description="Neutral ceramidase" evidence="8">
    <location>
        <begin position="21"/>
        <end position="721"/>
    </location>
</feature>
<dbReference type="EC" id="3.5.1.23" evidence="2 7"/>
<dbReference type="Proteomes" id="UP000230750">
    <property type="component" value="Unassembled WGS sequence"/>
</dbReference>
<evidence type="ECO:0000256" key="5">
    <source>
        <dbReference type="PIRSR" id="PIRSR606823-1"/>
    </source>
</evidence>
<keyword evidence="7" id="KW-0443">Lipid metabolism</keyword>